<protein>
    <submittedName>
        <fullName evidence="2">Uncharacterized protein</fullName>
    </submittedName>
</protein>
<evidence type="ECO:0000313" key="3">
    <source>
        <dbReference type="Proteomes" id="UP000231279"/>
    </source>
</evidence>
<feature type="compositionally biased region" description="Acidic residues" evidence="1">
    <location>
        <begin position="101"/>
        <end position="126"/>
    </location>
</feature>
<gene>
    <name evidence="2" type="ORF">CDL12_28518</name>
</gene>
<dbReference type="EMBL" id="NKXS01007901">
    <property type="protein sequence ID" value="PIM98992.1"/>
    <property type="molecule type" value="Genomic_DNA"/>
</dbReference>
<dbReference type="OrthoDB" id="2289094at2759"/>
<reference evidence="3" key="1">
    <citation type="journal article" date="2018" name="Gigascience">
        <title>Genome assembly of the Pink Ipe (Handroanthus impetiginosus, Bignoniaceae), a highly valued, ecologically keystone Neotropical timber forest tree.</title>
        <authorList>
            <person name="Silva-Junior O.B."/>
            <person name="Grattapaglia D."/>
            <person name="Novaes E."/>
            <person name="Collevatti R.G."/>
        </authorList>
    </citation>
    <scope>NUCLEOTIDE SEQUENCE [LARGE SCALE GENOMIC DNA]</scope>
    <source>
        <strain evidence="3">cv. UFG-1</strain>
    </source>
</reference>
<proteinExistence type="predicted"/>
<feature type="region of interest" description="Disordered" evidence="1">
    <location>
        <begin position="82"/>
        <end position="135"/>
    </location>
</feature>
<organism evidence="2 3">
    <name type="scientific">Handroanthus impetiginosus</name>
    <dbReference type="NCBI Taxonomy" id="429701"/>
    <lineage>
        <taxon>Eukaryota</taxon>
        <taxon>Viridiplantae</taxon>
        <taxon>Streptophyta</taxon>
        <taxon>Embryophyta</taxon>
        <taxon>Tracheophyta</taxon>
        <taxon>Spermatophyta</taxon>
        <taxon>Magnoliopsida</taxon>
        <taxon>eudicotyledons</taxon>
        <taxon>Gunneridae</taxon>
        <taxon>Pentapetalae</taxon>
        <taxon>asterids</taxon>
        <taxon>lamiids</taxon>
        <taxon>Lamiales</taxon>
        <taxon>Bignoniaceae</taxon>
        <taxon>Crescentiina</taxon>
        <taxon>Tabebuia alliance</taxon>
        <taxon>Handroanthus</taxon>
    </lineage>
</organism>
<evidence type="ECO:0000256" key="1">
    <source>
        <dbReference type="SAM" id="MobiDB-lite"/>
    </source>
</evidence>
<feature type="compositionally biased region" description="Basic and acidic residues" evidence="1">
    <location>
        <begin position="82"/>
        <end position="100"/>
    </location>
</feature>
<accession>A0A2G9G109</accession>
<name>A0A2G9G109_9LAMI</name>
<dbReference type="AlphaFoldDB" id="A0A2G9G109"/>
<sequence length="135" mass="15542">MQAVQQVHDVEACTTTEIVFEFKPTTLVNANIVAKDEEIKELKKRIAELKITANKSKGDYAAAYDAHGDYGDNLSKVEILVEKKEGTKKEEENKDGKDGEKNEEDQEDEEMDKEKKDEEDEEEEKEEEKKNEEDE</sequence>
<comment type="caution">
    <text evidence="2">The sequence shown here is derived from an EMBL/GenBank/DDBJ whole genome shotgun (WGS) entry which is preliminary data.</text>
</comment>
<dbReference type="Proteomes" id="UP000231279">
    <property type="component" value="Unassembled WGS sequence"/>
</dbReference>
<evidence type="ECO:0000313" key="2">
    <source>
        <dbReference type="EMBL" id="PIM98992.1"/>
    </source>
</evidence>
<keyword evidence="3" id="KW-1185">Reference proteome</keyword>